<dbReference type="InterPro" id="IPR050344">
    <property type="entry name" value="Peptidase_M1_aminopeptidases"/>
</dbReference>
<dbReference type="Pfam" id="PF01433">
    <property type="entry name" value="Peptidase_M1"/>
    <property type="match status" value="1"/>
</dbReference>
<dbReference type="PANTHER" id="PTHR11533:SF299">
    <property type="entry name" value="AMINOPEPTIDASE"/>
    <property type="match status" value="1"/>
</dbReference>
<evidence type="ECO:0000313" key="4">
    <source>
        <dbReference type="Proteomes" id="UP001152798"/>
    </source>
</evidence>
<dbReference type="GO" id="GO:0070006">
    <property type="term" value="F:metalloaminopeptidase activity"/>
    <property type="evidence" value="ECO:0007669"/>
    <property type="project" value="TreeGrafter"/>
</dbReference>
<dbReference type="GO" id="GO:0043171">
    <property type="term" value="P:peptide catabolic process"/>
    <property type="evidence" value="ECO:0007669"/>
    <property type="project" value="TreeGrafter"/>
</dbReference>
<dbReference type="SUPFAM" id="SSF55486">
    <property type="entry name" value="Metalloproteases ('zincins'), catalytic domain"/>
    <property type="match status" value="1"/>
</dbReference>
<sequence>MTESFSDQDINTNDKITFITPTKKSDSVMHKVTNQELEHTMSVTSATSQKKYDGPFSYDVETTSLVTNFENIQPSKSKTTRTDLTISTKSSANNKSPYTETTMITPEISSHENTKGFQSSNPILLEYSSSDITEFEKGSKTHSSVQTKDDQTLMTKSFSDQDINTNDKITFITPTKKSDSVMHKVTNQELEHTTAGTSATSQKKYDGPFSSDVETTSLVTNFKNIKPSKSKTTRTDLTISTKSSANDKSPYEETTMITPEISSHENTKGFQSLNPILLDYSSSDITEFEKGSKTHSSVQTKDDQTLMTKSFSDQDINTNDKITFITPKKKSDSEMHKVTNQELEHTRSVTSATSQKKYDGPFSSDVETTSLVTNFKNIKPSKSKTTRTDLTISTKSSANDKSPYKEATMITREISSHENTKNFQSSNPILLEYSSSDITEFEKGSKTHSSVETKDDQTLMTKSFSDQDINTNDKITFITPTKKSDSVMHKVTNQELEHTRSVTSATSQKKYDGPFSSDVETTSLVTNFKNIQPSKSKTTRTDLTISTKSSANDKSPYKEATMITREISSHENTKNFQSSNPNLLEYSSSDITEFEKGSKTHSSVQTKDDQTLMTKSFSDQDINTNDKINFITPTKKSDSVMHNVTNQELEHTMSVTSATSQKKYDGPFSSDVETTSLVTNFENIKPSKSKTTRTYLTISTKSSANDKSPYTETTMITPKISSHENTKGFQSSNPILLEYSSSDITELEKGSKTHSSVQTKDDQTLMTKSFSEQYINTNDKITFITPTKKSDSVMHKVTNQELEHTMSVTSAMSQKKYDGPFSSDVETTSLVTNFKNIKPSKSKTTRTDLTISTKSSANDKSPYTETTMITPEISSHENTKNFQSSNPILLEYSSSDITEFEKGSKTHSSVQTKDNQTLMTKSFSDQDINTNDKITFITPTKKSDSVMHKVTNQELEHTMSVTSATSQKKYDGPFSSDVETTSLVTNFENIKPSKSKTTRTDLTISTKSSAIDKSPYKETTMITPEISSHENTKGFQSSNPILLEYSSSDITEFEKGSKTHSSVQTKDDQTLMTKSFSEQYINTNEKITFITPTKKSDSVMHKVTNQELEHTMSVTSATSQKKCVEKYIDVSLYDLLMSYNKTHLWGRVALTINVSCPLDQIVLDFEGVSVYSSSLNEIMSASQEKYELAGLKSMDYHKQWGKIMIELTNAIKPEHRYILSLEFISELSPFERGATLTTYFTRSVSHETKQKAWIIGTFLYPTFGKLMFPCIVTPERRSIFHLRISRSKDVEAVSNTIKKKTELLRKDGLMDDFYYTPAIPISSFTFYLLPKYDSFIVERTPSLAFWFPPYLKYSVDEIFKIANGILDFFIEYFQFNLPIQQISVIVSEDLYSDPPASFATILISSKYLFEKYESNYENKEEVYHFLGKQFCDLWMGNIISFNSWNDNWLKEGFSIYMAHLATMHMYNDYDFSSFIIRIQQNAFRYHRFPVLGENKLHKHKLYTNNKVENGTPSKGAFLLHMVQNILKPEPFQEAIRFFFKKWLHLQVQIMITVHGGYPSIT</sequence>
<dbReference type="OrthoDB" id="8182982at2759"/>
<dbReference type="Proteomes" id="UP001152798">
    <property type="component" value="Chromosome 5"/>
</dbReference>
<dbReference type="GO" id="GO:0042277">
    <property type="term" value="F:peptide binding"/>
    <property type="evidence" value="ECO:0007669"/>
    <property type="project" value="TreeGrafter"/>
</dbReference>
<name>A0A9P0MRP8_NEZVI</name>
<gene>
    <name evidence="3" type="ORF">NEZAVI_LOCUS11051</name>
</gene>
<dbReference type="GO" id="GO:0006508">
    <property type="term" value="P:proteolysis"/>
    <property type="evidence" value="ECO:0007669"/>
    <property type="project" value="TreeGrafter"/>
</dbReference>
<dbReference type="SUPFAM" id="SSF63737">
    <property type="entry name" value="Leukotriene A4 hydrolase N-terminal domain"/>
    <property type="match status" value="1"/>
</dbReference>
<dbReference type="Gene3D" id="1.10.390.10">
    <property type="entry name" value="Neutral Protease Domain 2"/>
    <property type="match status" value="1"/>
</dbReference>
<dbReference type="InterPro" id="IPR042097">
    <property type="entry name" value="Aminopeptidase_N-like_N_sf"/>
</dbReference>
<evidence type="ECO:0000259" key="2">
    <source>
        <dbReference type="Pfam" id="PF01433"/>
    </source>
</evidence>
<dbReference type="InterPro" id="IPR027268">
    <property type="entry name" value="Peptidase_M4/M1_CTD_sf"/>
</dbReference>
<protein>
    <recommendedName>
        <fullName evidence="2">Peptidase M1 membrane alanine aminopeptidase domain-containing protein</fullName>
    </recommendedName>
</protein>
<dbReference type="GO" id="GO:0008270">
    <property type="term" value="F:zinc ion binding"/>
    <property type="evidence" value="ECO:0007669"/>
    <property type="project" value="InterPro"/>
</dbReference>
<dbReference type="Gene3D" id="2.60.40.1730">
    <property type="entry name" value="tricorn interacting facor f3 domain"/>
    <property type="match status" value="1"/>
</dbReference>
<feature type="domain" description="Peptidase M1 membrane alanine aminopeptidase" evidence="2">
    <location>
        <begin position="1361"/>
        <end position="1544"/>
    </location>
</feature>
<feature type="region of interest" description="Disordered" evidence="1">
    <location>
        <begin position="191"/>
        <end position="210"/>
    </location>
</feature>
<dbReference type="EMBL" id="OV725081">
    <property type="protein sequence ID" value="CAH1402175.1"/>
    <property type="molecule type" value="Genomic_DNA"/>
</dbReference>
<reference evidence="3" key="1">
    <citation type="submission" date="2022-01" db="EMBL/GenBank/DDBJ databases">
        <authorList>
            <person name="King R."/>
        </authorList>
    </citation>
    <scope>NUCLEOTIDE SEQUENCE</scope>
</reference>
<keyword evidence="4" id="KW-1185">Reference proteome</keyword>
<dbReference type="GO" id="GO:0005615">
    <property type="term" value="C:extracellular space"/>
    <property type="evidence" value="ECO:0007669"/>
    <property type="project" value="TreeGrafter"/>
</dbReference>
<evidence type="ECO:0000256" key="1">
    <source>
        <dbReference type="SAM" id="MobiDB-lite"/>
    </source>
</evidence>
<dbReference type="GO" id="GO:0016020">
    <property type="term" value="C:membrane"/>
    <property type="evidence" value="ECO:0007669"/>
    <property type="project" value="TreeGrafter"/>
</dbReference>
<dbReference type="GO" id="GO:0005737">
    <property type="term" value="C:cytoplasm"/>
    <property type="evidence" value="ECO:0007669"/>
    <property type="project" value="TreeGrafter"/>
</dbReference>
<proteinExistence type="predicted"/>
<accession>A0A9P0MRP8</accession>
<dbReference type="InterPro" id="IPR014782">
    <property type="entry name" value="Peptidase_M1_dom"/>
</dbReference>
<feature type="region of interest" description="Disordered" evidence="1">
    <location>
        <begin position="343"/>
        <end position="363"/>
    </location>
</feature>
<evidence type="ECO:0000313" key="3">
    <source>
        <dbReference type="EMBL" id="CAH1402175.1"/>
    </source>
</evidence>
<dbReference type="PANTHER" id="PTHR11533">
    <property type="entry name" value="PROTEASE M1 ZINC METALLOPROTEASE"/>
    <property type="match status" value="1"/>
</dbReference>
<organism evidence="3 4">
    <name type="scientific">Nezara viridula</name>
    <name type="common">Southern green stink bug</name>
    <name type="synonym">Cimex viridulus</name>
    <dbReference type="NCBI Taxonomy" id="85310"/>
    <lineage>
        <taxon>Eukaryota</taxon>
        <taxon>Metazoa</taxon>
        <taxon>Ecdysozoa</taxon>
        <taxon>Arthropoda</taxon>
        <taxon>Hexapoda</taxon>
        <taxon>Insecta</taxon>
        <taxon>Pterygota</taxon>
        <taxon>Neoptera</taxon>
        <taxon>Paraneoptera</taxon>
        <taxon>Hemiptera</taxon>
        <taxon>Heteroptera</taxon>
        <taxon>Panheteroptera</taxon>
        <taxon>Pentatomomorpha</taxon>
        <taxon>Pentatomoidea</taxon>
        <taxon>Pentatomidae</taxon>
        <taxon>Pentatominae</taxon>
        <taxon>Nezara</taxon>
    </lineage>
</organism>